<gene>
    <name evidence="2" type="ORF">BDV24DRAFT_164443</name>
</gene>
<accession>A0A5N6YA05</accession>
<sequence length="163" mass="17523">MGPDFCGADICINSCYAHSFSNGLAAVLGNKVEVNTITGLPLTPPRSTVVPRCIILFAIGIRSISSAISYNAGWPVRLRPESPLEAPRGRGLGSLYSSTGRDAGSADRGWGFHGAAKWRRGDPNPGLVTERQRRRLQQRDAAQQLRARGRGAGIIDARDNNIL</sequence>
<feature type="region of interest" description="Disordered" evidence="1">
    <location>
        <begin position="121"/>
        <end position="141"/>
    </location>
</feature>
<dbReference type="AlphaFoldDB" id="A0A5N6YA05"/>
<protein>
    <submittedName>
        <fullName evidence="2">Uncharacterized protein</fullName>
    </submittedName>
</protein>
<proteinExistence type="predicted"/>
<dbReference type="EMBL" id="ML737148">
    <property type="protein sequence ID" value="KAE8340470.1"/>
    <property type="molecule type" value="Genomic_DNA"/>
</dbReference>
<dbReference type="Proteomes" id="UP000325558">
    <property type="component" value="Unassembled WGS sequence"/>
</dbReference>
<name>A0A5N6YA05_9EURO</name>
<reference evidence="2" key="1">
    <citation type="submission" date="2019-04" db="EMBL/GenBank/DDBJ databases">
        <title>Friends and foes A comparative genomics study of 23 Aspergillus species from section Flavi.</title>
        <authorList>
            <consortium name="DOE Joint Genome Institute"/>
            <person name="Kjaerbolling I."/>
            <person name="Vesth T."/>
            <person name="Frisvad J.C."/>
            <person name="Nybo J.L."/>
            <person name="Theobald S."/>
            <person name="Kildgaard S."/>
            <person name="Isbrandt T."/>
            <person name="Kuo A."/>
            <person name="Sato A."/>
            <person name="Lyhne E.K."/>
            <person name="Kogle M.E."/>
            <person name="Wiebenga A."/>
            <person name="Kun R.S."/>
            <person name="Lubbers R.J."/>
            <person name="Makela M.R."/>
            <person name="Barry K."/>
            <person name="Chovatia M."/>
            <person name="Clum A."/>
            <person name="Daum C."/>
            <person name="Haridas S."/>
            <person name="He G."/>
            <person name="LaButti K."/>
            <person name="Lipzen A."/>
            <person name="Mondo S."/>
            <person name="Riley R."/>
            <person name="Salamov A."/>
            <person name="Simmons B.A."/>
            <person name="Magnuson J.K."/>
            <person name="Henrissat B."/>
            <person name="Mortensen U.H."/>
            <person name="Larsen T.O."/>
            <person name="Devries R.P."/>
            <person name="Grigoriev I.V."/>
            <person name="Machida M."/>
            <person name="Baker S.E."/>
            <person name="Andersen M.R."/>
        </authorList>
    </citation>
    <scope>NUCLEOTIDE SEQUENCE</scope>
    <source>
        <strain evidence="2">CBS 117612</strain>
    </source>
</reference>
<evidence type="ECO:0000256" key="1">
    <source>
        <dbReference type="SAM" id="MobiDB-lite"/>
    </source>
</evidence>
<organism evidence="2">
    <name type="scientific">Aspergillus arachidicola</name>
    <dbReference type="NCBI Taxonomy" id="656916"/>
    <lineage>
        <taxon>Eukaryota</taxon>
        <taxon>Fungi</taxon>
        <taxon>Dikarya</taxon>
        <taxon>Ascomycota</taxon>
        <taxon>Pezizomycotina</taxon>
        <taxon>Eurotiomycetes</taxon>
        <taxon>Eurotiomycetidae</taxon>
        <taxon>Eurotiales</taxon>
        <taxon>Aspergillaceae</taxon>
        <taxon>Aspergillus</taxon>
        <taxon>Aspergillus subgen. Circumdati</taxon>
    </lineage>
</organism>
<evidence type="ECO:0000313" key="2">
    <source>
        <dbReference type="EMBL" id="KAE8340470.1"/>
    </source>
</evidence>